<keyword evidence="1 4" id="KW-0808">Transferase</keyword>
<evidence type="ECO:0000259" key="3">
    <source>
        <dbReference type="PROSITE" id="PS50109"/>
    </source>
</evidence>
<evidence type="ECO:0000313" key="4">
    <source>
        <dbReference type="EMBL" id="QNM08259.1"/>
    </source>
</evidence>
<evidence type="ECO:0000256" key="1">
    <source>
        <dbReference type="ARBA" id="ARBA00022777"/>
    </source>
</evidence>
<keyword evidence="1 4" id="KW-0418">Kinase</keyword>
<dbReference type="Gene3D" id="3.30.565.10">
    <property type="entry name" value="Histidine kinase-like ATPase, C-terminal domain"/>
    <property type="match status" value="1"/>
</dbReference>
<dbReference type="InterPro" id="IPR003594">
    <property type="entry name" value="HATPase_dom"/>
</dbReference>
<dbReference type="Pfam" id="PF06580">
    <property type="entry name" value="His_kinase"/>
    <property type="match status" value="1"/>
</dbReference>
<evidence type="ECO:0000256" key="2">
    <source>
        <dbReference type="ARBA" id="ARBA00023012"/>
    </source>
</evidence>
<dbReference type="RefSeq" id="WP_249328688.1">
    <property type="nucleotide sequence ID" value="NZ_CP060635.1"/>
</dbReference>
<dbReference type="GO" id="GO:0016020">
    <property type="term" value="C:membrane"/>
    <property type="evidence" value="ECO:0007669"/>
    <property type="project" value="InterPro"/>
</dbReference>
<reference evidence="4 5" key="1">
    <citation type="submission" date="2020-08" db="EMBL/GenBank/DDBJ databases">
        <authorList>
            <person name="Liu C."/>
            <person name="Sun Q."/>
        </authorList>
    </citation>
    <scope>NUCLEOTIDE SEQUENCE [LARGE SCALE GENOMIC DNA]</scope>
    <source>
        <strain evidence="4 5">NSJ-29</strain>
    </source>
</reference>
<dbReference type="InterPro" id="IPR010559">
    <property type="entry name" value="Sig_transdc_His_kin_internal"/>
</dbReference>
<dbReference type="KEGG" id="whj:H9Q79_15440"/>
<sequence length="593" mass="68166">MKKKTPCRFLQMKRRIAVILALFCGIVCALTAVLEFSATKNSYEEIKSMEINDSEIGIKNAERSFVRQVEEIIRLDYETAEKYTAGDQKLEDAGGRAENIESTYYGVLERQDGVITGYYPRVVSYYSFKKTMDEFLEQNTLTGNIHFFAHNFSNSKNAIVLVHQVETGGADLLFVYQIEDTYYWSDYTDNSLRNGYFLYDIILDSLAPSRPSFVNMTEVVRELKKGKELGSLIFGNDTSDRLVSYVKCEKVDVYLFNSIPIASFQSFLVQDLKEKLPLYIVFLCAVSGVGWVFYRFICRPVIAISEALNREIQDETLFSDASESSAIYSPVVDIVNEMKRKILLIKENEYKERLLKEQAELIMLQSQINPHFMYNTLESIRAMATLEGAAEAPKMVKALADFFRYTISKKDTIVTVQEELKNIEDYLTIQNYRFQNKFVYNREFDTSAPYMNCRVIKMMLQPVVENAIFHGLEPMIGKGAITIRIYLTTKHLRIVIKDNGMGISPENLHKLNEEILKNDHVESIDRSKYGIALKNVNQRIRLYFGREYGISIYSKEKIGTEVIISLPIVDDMDVLPNTAFNREGAHRGLSDDR</sequence>
<dbReference type="EMBL" id="CP060635">
    <property type="protein sequence ID" value="QNM08259.1"/>
    <property type="molecule type" value="Genomic_DNA"/>
</dbReference>
<dbReference type="PANTHER" id="PTHR34220:SF7">
    <property type="entry name" value="SENSOR HISTIDINE KINASE YPDA"/>
    <property type="match status" value="1"/>
</dbReference>
<keyword evidence="5" id="KW-1185">Reference proteome</keyword>
<organism evidence="4 5">
    <name type="scientific">Wansuia hejianensis</name>
    <dbReference type="NCBI Taxonomy" id="2763667"/>
    <lineage>
        <taxon>Bacteria</taxon>
        <taxon>Bacillati</taxon>
        <taxon>Bacillota</taxon>
        <taxon>Clostridia</taxon>
        <taxon>Lachnospirales</taxon>
        <taxon>Lachnospiraceae</taxon>
        <taxon>Wansuia</taxon>
    </lineage>
</organism>
<name>A0A7G9GBS7_9FIRM</name>
<keyword evidence="2" id="KW-0902">Two-component regulatory system</keyword>
<proteinExistence type="predicted"/>
<gene>
    <name evidence="4" type="ORF">H9Q79_15440</name>
</gene>
<feature type="domain" description="Histidine kinase" evidence="3">
    <location>
        <begin position="456"/>
        <end position="570"/>
    </location>
</feature>
<dbReference type="InterPro" id="IPR005467">
    <property type="entry name" value="His_kinase_dom"/>
</dbReference>
<dbReference type="GO" id="GO:0000155">
    <property type="term" value="F:phosphorelay sensor kinase activity"/>
    <property type="evidence" value="ECO:0007669"/>
    <property type="project" value="InterPro"/>
</dbReference>
<dbReference type="SMART" id="SM00387">
    <property type="entry name" value="HATPase_c"/>
    <property type="match status" value="1"/>
</dbReference>
<dbReference type="InterPro" id="IPR036890">
    <property type="entry name" value="HATPase_C_sf"/>
</dbReference>
<dbReference type="PROSITE" id="PS50109">
    <property type="entry name" value="HIS_KIN"/>
    <property type="match status" value="1"/>
</dbReference>
<dbReference type="InterPro" id="IPR050640">
    <property type="entry name" value="Bact_2-comp_sensor_kinase"/>
</dbReference>
<dbReference type="Proteomes" id="UP000515860">
    <property type="component" value="Chromosome"/>
</dbReference>
<dbReference type="SUPFAM" id="SSF55874">
    <property type="entry name" value="ATPase domain of HSP90 chaperone/DNA topoisomerase II/histidine kinase"/>
    <property type="match status" value="1"/>
</dbReference>
<evidence type="ECO:0000313" key="5">
    <source>
        <dbReference type="Proteomes" id="UP000515860"/>
    </source>
</evidence>
<accession>A0A7G9GBS7</accession>
<dbReference type="PANTHER" id="PTHR34220">
    <property type="entry name" value="SENSOR HISTIDINE KINASE YPDA"/>
    <property type="match status" value="1"/>
</dbReference>
<protein>
    <submittedName>
        <fullName evidence="4">Sensor histidine kinase</fullName>
    </submittedName>
</protein>
<dbReference type="Pfam" id="PF02518">
    <property type="entry name" value="HATPase_c"/>
    <property type="match status" value="1"/>
</dbReference>
<dbReference type="AlphaFoldDB" id="A0A7G9GBS7"/>